<dbReference type="InterPro" id="IPR025944">
    <property type="entry name" value="Sigma_54_int_dom_CS"/>
</dbReference>
<dbReference type="Pfam" id="PF00072">
    <property type="entry name" value="Response_reg"/>
    <property type="match status" value="1"/>
</dbReference>
<dbReference type="GO" id="GO:0006355">
    <property type="term" value="P:regulation of DNA-templated transcription"/>
    <property type="evidence" value="ECO:0007669"/>
    <property type="project" value="InterPro"/>
</dbReference>
<dbReference type="Pfam" id="PF00158">
    <property type="entry name" value="Sigma54_activat"/>
    <property type="match status" value="1"/>
</dbReference>
<evidence type="ECO:0000313" key="10">
    <source>
        <dbReference type="EMBL" id="ROO29386.1"/>
    </source>
</evidence>
<dbReference type="PROSITE" id="PS50110">
    <property type="entry name" value="RESPONSE_REGULATORY"/>
    <property type="match status" value="1"/>
</dbReference>
<dbReference type="OrthoDB" id="9804019at2"/>
<dbReference type="Gene3D" id="3.40.50.2300">
    <property type="match status" value="1"/>
</dbReference>
<reference evidence="10 11" key="1">
    <citation type="submission" date="2013-10" db="EMBL/GenBank/DDBJ databases">
        <title>Salinisphaera japonica YTM-1 Genome Sequencing.</title>
        <authorList>
            <person name="Lai Q."/>
            <person name="Li C."/>
            <person name="Shao Z."/>
        </authorList>
    </citation>
    <scope>NUCLEOTIDE SEQUENCE [LARGE SCALE GENOMIC DNA]</scope>
    <source>
        <strain evidence="10 11">YTM-1</strain>
    </source>
</reference>
<dbReference type="InterPro" id="IPR001789">
    <property type="entry name" value="Sig_transdc_resp-reg_receiver"/>
</dbReference>
<dbReference type="AlphaFoldDB" id="A0A423PUU6"/>
<dbReference type="InterPro" id="IPR058031">
    <property type="entry name" value="AAA_lid_NorR"/>
</dbReference>
<sequence>MTSSPRTGHILLVDDDPSLRRLLTLRLESVGHTVTDVDNAQAALVVANEQPVECVITDLRMAGIDGMGLLTRLCAEHADLPVILITAHGTIPEAVAATQSGALDFLTKPIDKTELLARVDQALAQGGTTRGGWRRVWQKRLITRSPLMAERLEEARLVAATQSSVLITGDSGTGKEVMARVIHEASPRADGPFVAINCGALAESLLESELFGHEKGAFTDAKTDKPGLLRTARGGTILLDEIGDMPLSLQVKLLRVLQEREVQPVGASQTVPIDVRVLSATHRQLDTAIAEGRFRQDLYYRLAVVTLALPPLAQRPEDIAPLARHFLERFSAVDGSRAKVYSPNAMERLVAYGWPGNIRQLSNLVEHNIALSRGPVINRQTVDKALAQYGDAHAEATLVRPLAEARDEFVRDYLIHLLRLTQGNVSRAARLAERNRTEFYKLLSKHGVDAGRYKPDAGSL</sequence>
<dbReference type="Gene3D" id="3.40.50.300">
    <property type="entry name" value="P-loop containing nucleotide triphosphate hydrolases"/>
    <property type="match status" value="1"/>
</dbReference>
<feature type="domain" description="Sigma-54 factor interaction" evidence="8">
    <location>
        <begin position="141"/>
        <end position="370"/>
    </location>
</feature>
<dbReference type="PANTHER" id="PTHR32071:SF116">
    <property type="entry name" value="TRANSCRIPTIONAL REGULATORY PROTEIN GLRR"/>
    <property type="match status" value="1"/>
</dbReference>
<dbReference type="Proteomes" id="UP000285310">
    <property type="component" value="Unassembled WGS sequence"/>
</dbReference>
<dbReference type="RefSeq" id="WP_123657802.1">
    <property type="nucleotide sequence ID" value="NZ_AYKG01000015.1"/>
</dbReference>
<feature type="modified residue" description="4-aspartylphosphate" evidence="7">
    <location>
        <position position="58"/>
    </location>
</feature>
<dbReference type="EMBL" id="AYKG01000015">
    <property type="protein sequence ID" value="ROO29386.1"/>
    <property type="molecule type" value="Genomic_DNA"/>
</dbReference>
<evidence type="ECO:0000256" key="6">
    <source>
        <dbReference type="ARBA" id="ARBA00023163"/>
    </source>
</evidence>
<proteinExistence type="predicted"/>
<keyword evidence="2" id="KW-0547">Nucleotide-binding</keyword>
<dbReference type="GO" id="GO:0005524">
    <property type="term" value="F:ATP binding"/>
    <property type="evidence" value="ECO:0007669"/>
    <property type="project" value="UniProtKB-KW"/>
</dbReference>
<dbReference type="SMART" id="SM00448">
    <property type="entry name" value="REC"/>
    <property type="match status" value="1"/>
</dbReference>
<evidence type="ECO:0000259" key="9">
    <source>
        <dbReference type="PROSITE" id="PS50110"/>
    </source>
</evidence>
<dbReference type="InterPro" id="IPR011006">
    <property type="entry name" value="CheY-like_superfamily"/>
</dbReference>
<evidence type="ECO:0000256" key="2">
    <source>
        <dbReference type="ARBA" id="ARBA00022741"/>
    </source>
</evidence>
<dbReference type="SUPFAM" id="SSF46689">
    <property type="entry name" value="Homeodomain-like"/>
    <property type="match status" value="1"/>
</dbReference>
<dbReference type="SUPFAM" id="SSF52540">
    <property type="entry name" value="P-loop containing nucleoside triphosphate hydrolases"/>
    <property type="match status" value="1"/>
</dbReference>
<feature type="domain" description="Response regulatory" evidence="9">
    <location>
        <begin position="9"/>
        <end position="123"/>
    </location>
</feature>
<dbReference type="FunFam" id="3.40.50.2300:FF:000018">
    <property type="entry name" value="DNA-binding transcriptional regulator NtrC"/>
    <property type="match status" value="1"/>
</dbReference>
<dbReference type="InterPro" id="IPR027417">
    <property type="entry name" value="P-loop_NTPase"/>
</dbReference>
<dbReference type="PANTHER" id="PTHR32071">
    <property type="entry name" value="TRANSCRIPTIONAL REGULATORY PROTEIN"/>
    <property type="match status" value="1"/>
</dbReference>
<gene>
    <name evidence="10" type="ORF">SAJA_06355</name>
</gene>
<dbReference type="Pfam" id="PF25601">
    <property type="entry name" value="AAA_lid_14"/>
    <property type="match status" value="1"/>
</dbReference>
<dbReference type="InterPro" id="IPR002078">
    <property type="entry name" value="Sigma_54_int"/>
</dbReference>
<dbReference type="GO" id="GO:0000160">
    <property type="term" value="P:phosphorelay signal transduction system"/>
    <property type="evidence" value="ECO:0007669"/>
    <property type="project" value="UniProtKB-KW"/>
</dbReference>
<organism evidence="10 11">
    <name type="scientific">Salinisphaera japonica YTM-1</name>
    <dbReference type="NCBI Taxonomy" id="1209778"/>
    <lineage>
        <taxon>Bacteria</taxon>
        <taxon>Pseudomonadati</taxon>
        <taxon>Pseudomonadota</taxon>
        <taxon>Gammaproteobacteria</taxon>
        <taxon>Salinisphaerales</taxon>
        <taxon>Salinisphaeraceae</taxon>
        <taxon>Salinisphaera</taxon>
    </lineage>
</organism>
<dbReference type="Gene3D" id="1.10.10.60">
    <property type="entry name" value="Homeodomain-like"/>
    <property type="match status" value="1"/>
</dbReference>
<protein>
    <submittedName>
        <fullName evidence="10">Response regulator</fullName>
    </submittedName>
</protein>
<dbReference type="PROSITE" id="PS00688">
    <property type="entry name" value="SIGMA54_INTERACT_3"/>
    <property type="match status" value="1"/>
</dbReference>
<dbReference type="SMART" id="SM00382">
    <property type="entry name" value="AAA"/>
    <property type="match status" value="1"/>
</dbReference>
<dbReference type="CDD" id="cd00009">
    <property type="entry name" value="AAA"/>
    <property type="match status" value="1"/>
</dbReference>
<dbReference type="PROSITE" id="PS00675">
    <property type="entry name" value="SIGMA54_INTERACT_1"/>
    <property type="match status" value="1"/>
</dbReference>
<comment type="caution">
    <text evidence="10">The sequence shown here is derived from an EMBL/GenBank/DDBJ whole genome shotgun (WGS) entry which is preliminary data.</text>
</comment>
<dbReference type="SUPFAM" id="SSF52172">
    <property type="entry name" value="CheY-like"/>
    <property type="match status" value="1"/>
</dbReference>
<evidence type="ECO:0000256" key="7">
    <source>
        <dbReference type="PROSITE-ProRule" id="PRU00169"/>
    </source>
</evidence>
<dbReference type="FunCoup" id="A0A423PUU6">
    <property type="interactions" value="104"/>
</dbReference>
<evidence type="ECO:0000256" key="5">
    <source>
        <dbReference type="ARBA" id="ARBA00023015"/>
    </source>
</evidence>
<name>A0A423PUU6_9GAMM</name>
<dbReference type="InterPro" id="IPR025662">
    <property type="entry name" value="Sigma_54_int_dom_ATP-bd_1"/>
</dbReference>
<keyword evidence="5" id="KW-0805">Transcription regulation</keyword>
<accession>A0A423PUU6</accession>
<dbReference type="Gene3D" id="1.10.8.60">
    <property type="match status" value="1"/>
</dbReference>
<dbReference type="PROSITE" id="PS50045">
    <property type="entry name" value="SIGMA54_INTERACT_4"/>
    <property type="match status" value="1"/>
</dbReference>
<keyword evidence="11" id="KW-1185">Reference proteome</keyword>
<keyword evidence="6" id="KW-0804">Transcription</keyword>
<dbReference type="FunFam" id="3.40.50.300:FF:000006">
    <property type="entry name" value="DNA-binding transcriptional regulator NtrC"/>
    <property type="match status" value="1"/>
</dbReference>
<evidence type="ECO:0000313" key="11">
    <source>
        <dbReference type="Proteomes" id="UP000285310"/>
    </source>
</evidence>
<keyword evidence="1 7" id="KW-0597">Phosphoprotein</keyword>
<evidence type="ECO:0000259" key="8">
    <source>
        <dbReference type="PROSITE" id="PS50045"/>
    </source>
</evidence>
<keyword evidence="4" id="KW-0902">Two-component regulatory system</keyword>
<keyword evidence="3" id="KW-0067">ATP-binding</keyword>
<dbReference type="InterPro" id="IPR003593">
    <property type="entry name" value="AAA+_ATPase"/>
</dbReference>
<dbReference type="InterPro" id="IPR009057">
    <property type="entry name" value="Homeodomain-like_sf"/>
</dbReference>
<evidence type="ECO:0000256" key="3">
    <source>
        <dbReference type="ARBA" id="ARBA00022840"/>
    </source>
</evidence>
<evidence type="ECO:0000256" key="4">
    <source>
        <dbReference type="ARBA" id="ARBA00023012"/>
    </source>
</evidence>
<dbReference type="InParanoid" id="A0A423PUU6"/>
<evidence type="ECO:0000256" key="1">
    <source>
        <dbReference type="ARBA" id="ARBA00022553"/>
    </source>
</evidence>